<dbReference type="PANTHER" id="PTHR10943:SF1">
    <property type="entry name" value="26S PROTEASOME NON-ATPASE REGULATORY SUBUNIT 2"/>
    <property type="match status" value="1"/>
</dbReference>
<keyword evidence="4" id="KW-0647">Proteasome</keyword>
<evidence type="ECO:0000313" key="5">
    <source>
        <dbReference type="Proteomes" id="UP000636479"/>
    </source>
</evidence>
<dbReference type="Proteomes" id="UP000636479">
    <property type="component" value="Unassembled WGS sequence"/>
</dbReference>
<gene>
    <name evidence="4" type="ORF">MIND_00120000</name>
</gene>
<evidence type="ECO:0000256" key="1">
    <source>
        <dbReference type="ARBA" id="ARBA00022737"/>
    </source>
</evidence>
<feature type="compositionally biased region" description="Basic and acidic residues" evidence="2">
    <location>
        <begin position="21"/>
        <end position="51"/>
    </location>
</feature>
<dbReference type="Gene3D" id="1.25.10.10">
    <property type="entry name" value="Leucine-rich Repeat Variant"/>
    <property type="match status" value="1"/>
</dbReference>
<dbReference type="PANTHER" id="PTHR10943">
    <property type="entry name" value="26S PROTEASOME NON-ATPASE REGULATORY SUBUNIT"/>
    <property type="match status" value="1"/>
</dbReference>
<dbReference type="GO" id="GO:0008540">
    <property type="term" value="C:proteasome regulatory particle, base subcomplex"/>
    <property type="evidence" value="ECO:0007669"/>
    <property type="project" value="TreeGrafter"/>
</dbReference>
<dbReference type="RefSeq" id="XP_037226046.1">
    <property type="nucleotide sequence ID" value="XM_037358136.1"/>
</dbReference>
<dbReference type="GeneID" id="59340652"/>
<evidence type="ECO:0000259" key="3">
    <source>
        <dbReference type="Pfam" id="PF17781"/>
    </source>
</evidence>
<accession>A0A8H6WID9</accession>
<evidence type="ECO:0000313" key="4">
    <source>
        <dbReference type="EMBL" id="KAF7316023.1"/>
    </source>
</evidence>
<organism evidence="4 5">
    <name type="scientific">Mycena indigotica</name>
    <dbReference type="NCBI Taxonomy" id="2126181"/>
    <lineage>
        <taxon>Eukaryota</taxon>
        <taxon>Fungi</taxon>
        <taxon>Dikarya</taxon>
        <taxon>Basidiomycota</taxon>
        <taxon>Agaricomycotina</taxon>
        <taxon>Agaricomycetes</taxon>
        <taxon>Agaricomycetidae</taxon>
        <taxon>Agaricales</taxon>
        <taxon>Marasmiineae</taxon>
        <taxon>Mycenaceae</taxon>
        <taxon>Mycena</taxon>
    </lineage>
</organism>
<keyword evidence="5" id="KW-1185">Reference proteome</keyword>
<proteinExistence type="predicted"/>
<dbReference type="GO" id="GO:0043161">
    <property type="term" value="P:proteasome-mediated ubiquitin-dependent protein catabolic process"/>
    <property type="evidence" value="ECO:0007669"/>
    <property type="project" value="TreeGrafter"/>
</dbReference>
<dbReference type="AlphaFoldDB" id="A0A8H6WID9"/>
<protein>
    <submittedName>
        <fullName evidence="4">26S proteasome regulatory subunit RPN1</fullName>
    </submittedName>
</protein>
<keyword evidence="1" id="KW-0677">Repeat</keyword>
<dbReference type="InterPro" id="IPR040892">
    <property type="entry name" value="RPN1_N"/>
</dbReference>
<sequence length="554" mass="61739">MPNGPIEIAILQVVARRDFTTNRASKNTDKKTGSPNLSKDKRKDGEKRGEDLSEEDQQFSLERLAGRLNESNADLYKPALEILRFLIRTSTSSIASVPKPLKVLHPLYPDLQALYETWEPSENKSLFADILWVLVMAYSDTQPRGTLCFCLLAAKMRPTVSPLSDLGSRRHEYVRHLAGELGNEDNTREQEDNEVEPVKGSLPVLKVPGTIDDLRALAKECAVFLLDHNGEPDAIDLLQELEIVEESIVLVDKNTYTRVCQYFIGCVNLLPPSDDIAFLRPAHAIYVRQSKFPETLALAIRLGDQNLIQQDFNTPSNPWMMIQLASILARAQLSIKWLRANPDNDIDIEDEFPEHIRQCLNNIHICVNSGKNSVLQMRRATKKHFENTRPNALANVDSARGNLAGSFVNALVNARYDNKLMVEAEEGNSQVYKNKAHGKLSAAASLSISLLWDTEVDLSHIDKYAYSSEEYIKAGSLLATGTLNSGVRTEADVAKDLIRECVDNKFIPLKTSAIVVLGLAYAGAHRQDLLELLLQLRLLMNGSNSLNATIKPTS</sequence>
<dbReference type="GO" id="GO:0005634">
    <property type="term" value="C:nucleus"/>
    <property type="evidence" value="ECO:0007669"/>
    <property type="project" value="TreeGrafter"/>
</dbReference>
<name>A0A8H6WID9_9AGAR</name>
<feature type="domain" description="RPN1 N-terminal" evidence="3">
    <location>
        <begin position="61"/>
        <end position="364"/>
    </location>
</feature>
<reference evidence="4" key="1">
    <citation type="submission" date="2020-05" db="EMBL/GenBank/DDBJ databases">
        <title>Mycena genomes resolve the evolution of fungal bioluminescence.</title>
        <authorList>
            <person name="Tsai I.J."/>
        </authorList>
    </citation>
    <scope>NUCLEOTIDE SEQUENCE</scope>
    <source>
        <strain evidence="4">171206Taipei</strain>
    </source>
</reference>
<dbReference type="Pfam" id="PF17781">
    <property type="entry name" value="RPN1_RPN2_N"/>
    <property type="match status" value="1"/>
</dbReference>
<dbReference type="OrthoDB" id="10252509at2759"/>
<evidence type="ECO:0000256" key="2">
    <source>
        <dbReference type="SAM" id="MobiDB-lite"/>
    </source>
</evidence>
<dbReference type="InterPro" id="IPR011989">
    <property type="entry name" value="ARM-like"/>
</dbReference>
<dbReference type="GO" id="GO:0034515">
    <property type="term" value="C:proteasome storage granule"/>
    <property type="evidence" value="ECO:0007669"/>
    <property type="project" value="TreeGrafter"/>
</dbReference>
<dbReference type="EMBL" id="JACAZF010000001">
    <property type="protein sequence ID" value="KAF7316023.1"/>
    <property type="molecule type" value="Genomic_DNA"/>
</dbReference>
<feature type="region of interest" description="Disordered" evidence="2">
    <location>
        <begin position="21"/>
        <end position="56"/>
    </location>
</feature>
<comment type="caution">
    <text evidence="4">The sequence shown here is derived from an EMBL/GenBank/DDBJ whole genome shotgun (WGS) entry which is preliminary data.</text>
</comment>